<dbReference type="PANTHER" id="PTHR11439:SF491">
    <property type="entry name" value="INTEGRASE CATALYTIC DOMAIN-CONTAINING PROTEIN"/>
    <property type="match status" value="1"/>
</dbReference>
<keyword evidence="5" id="KW-1185">Reference proteome</keyword>
<evidence type="ECO:0000313" key="2">
    <source>
        <dbReference type="EMBL" id="KAE9049525.1"/>
    </source>
</evidence>
<evidence type="ECO:0000313" key="5">
    <source>
        <dbReference type="Proteomes" id="UP000434957"/>
    </source>
</evidence>
<comment type="caution">
    <text evidence="3">The sequence shown here is derived from an EMBL/GenBank/DDBJ whole genome shotgun (WGS) entry which is preliminary data.</text>
</comment>
<feature type="domain" description="Reverse transcriptase Ty1/copia-type" evidence="1">
    <location>
        <begin position="4"/>
        <end position="82"/>
    </location>
</feature>
<dbReference type="PANTHER" id="PTHR11439">
    <property type="entry name" value="GAG-POL-RELATED RETROTRANSPOSON"/>
    <property type="match status" value="1"/>
</dbReference>
<evidence type="ECO:0000313" key="4">
    <source>
        <dbReference type="Proteomes" id="UP000429607"/>
    </source>
</evidence>
<gene>
    <name evidence="2" type="ORF">PR001_g3251</name>
    <name evidence="3" type="ORF">PR003_g3434</name>
</gene>
<dbReference type="AlphaFoldDB" id="A0A6A4FYR2"/>
<name>A0A6A4FYR2_9STRA</name>
<dbReference type="Proteomes" id="UP000434957">
    <property type="component" value="Unassembled WGS sequence"/>
</dbReference>
<dbReference type="Proteomes" id="UP000429607">
    <property type="component" value="Unassembled WGS sequence"/>
</dbReference>
<accession>A0A6A4FYR2</accession>
<dbReference type="EMBL" id="QXFV01000119">
    <property type="protein sequence ID" value="KAE9049525.1"/>
    <property type="molecule type" value="Genomic_DNA"/>
</dbReference>
<dbReference type="EMBL" id="QXFT01000119">
    <property type="protein sequence ID" value="KAE9354307.1"/>
    <property type="molecule type" value="Genomic_DNA"/>
</dbReference>
<dbReference type="Pfam" id="PF07727">
    <property type="entry name" value="RVT_2"/>
    <property type="match status" value="1"/>
</dbReference>
<sequence>MLALIYVDNIRVVINEEEHKKALFKALDKVYGIKDQGLLTEYLGVEVYQTAERATIRQKKYTREIMDQFIYENAHSVGNPMEINAKLGSPTDDAESDISFSYRGAIRMLMYLATSTRPDMAYALGQLGRFVANPTGKHVGAVERVMRYLVGTLDYGITYEWQYAAARTIVLGGYCDSDWANNTETRKSTTGFVFTLTGGYHGANLLWFYLQPRPRMWPYV</sequence>
<protein>
    <recommendedName>
        <fullName evidence="1">Reverse transcriptase Ty1/copia-type domain-containing protein</fullName>
    </recommendedName>
</protein>
<proteinExistence type="predicted"/>
<reference evidence="3 5" key="1">
    <citation type="submission" date="2018-08" db="EMBL/GenBank/DDBJ databases">
        <title>Genomic investigation of the strawberry pathogen Phytophthora fragariae indicates pathogenicity is determined by transcriptional variation in three key races.</title>
        <authorList>
            <person name="Adams T.M."/>
            <person name="Armitage A.D."/>
            <person name="Sobczyk M.K."/>
            <person name="Bates H.J."/>
            <person name="Dunwell J.M."/>
            <person name="Nellist C.F."/>
            <person name="Harrison R.J."/>
        </authorList>
    </citation>
    <scope>NUCLEOTIDE SEQUENCE [LARGE SCALE GENOMIC DNA]</scope>
    <source>
        <strain evidence="2 4">SCRP249</strain>
        <strain evidence="3 5">SCRP333</strain>
    </source>
</reference>
<dbReference type="InterPro" id="IPR013103">
    <property type="entry name" value="RVT_2"/>
</dbReference>
<organism evidence="3 5">
    <name type="scientific">Phytophthora rubi</name>
    <dbReference type="NCBI Taxonomy" id="129364"/>
    <lineage>
        <taxon>Eukaryota</taxon>
        <taxon>Sar</taxon>
        <taxon>Stramenopiles</taxon>
        <taxon>Oomycota</taxon>
        <taxon>Peronosporomycetes</taxon>
        <taxon>Peronosporales</taxon>
        <taxon>Peronosporaceae</taxon>
        <taxon>Phytophthora</taxon>
    </lineage>
</organism>
<evidence type="ECO:0000313" key="3">
    <source>
        <dbReference type="EMBL" id="KAE9354307.1"/>
    </source>
</evidence>
<evidence type="ECO:0000259" key="1">
    <source>
        <dbReference type="Pfam" id="PF07727"/>
    </source>
</evidence>